<organism evidence="1 2">
    <name type="scientific">Effrenium voratum</name>
    <dbReference type="NCBI Taxonomy" id="2562239"/>
    <lineage>
        <taxon>Eukaryota</taxon>
        <taxon>Sar</taxon>
        <taxon>Alveolata</taxon>
        <taxon>Dinophyceae</taxon>
        <taxon>Suessiales</taxon>
        <taxon>Symbiodiniaceae</taxon>
        <taxon>Effrenium</taxon>
    </lineage>
</organism>
<sequence length="579" mass="65308">MVAMMREMPKNTYFLPWQKAQGFAQQILDAEPCWMNRAVQVPRTRGCFLWENSIVSPSLQGLLEGHTEATGRDYKVEIEVRPVDDFTLHAVEQGSYFTVEIDGYRLEKTFNDTHIMHITARRGSCGRDIFWSHFWPFFRSTNLMMLSLFHAAREAQASSEEEVLKVRKSCRLLPPQELQALFSAASLPSPDDPSHLVPADHAAVERVAEWRRRALRAALRSPCSTTPPGPIGLMDVAMQSEPPEEAPSWVYRGEDLREEKGQELGRWKGQVFREDWFRLIGKAEYWLAHAYLELSRREPGLGSPELACEVLCSGLSSGRLTTRFPGCARIAQRAQKALETEFWRALLAVDRCRLDRLHAAGKPTLAAQPPVKPTWIDTQTLFTPDMTKSLVAHVSHALRFAVSMKEKQALGYALIEAWRLCGDMLSSRAGAMQELARVVGDARQLYLELVVEKSCAHTGLAKLMMWQIYEQHSCFATGIRADWAENVRSPSFQADVQAFLDLIGARQKQTGSQVLSRELEVVEIQPVAHGTSMQAYLARREELKVSMHPKCAGMVSESLTVGATGPWTHNAIRRCQGMW</sequence>
<comment type="caution">
    <text evidence="1">The sequence shown here is derived from an EMBL/GenBank/DDBJ whole genome shotgun (WGS) entry which is preliminary data.</text>
</comment>
<reference evidence="1" key="1">
    <citation type="submission" date="2023-08" db="EMBL/GenBank/DDBJ databases">
        <authorList>
            <person name="Chen Y."/>
            <person name="Shah S."/>
            <person name="Dougan E. K."/>
            <person name="Thang M."/>
            <person name="Chan C."/>
        </authorList>
    </citation>
    <scope>NUCLEOTIDE SEQUENCE</scope>
</reference>
<evidence type="ECO:0000313" key="1">
    <source>
        <dbReference type="EMBL" id="CAJ1392023.1"/>
    </source>
</evidence>
<proteinExistence type="predicted"/>
<gene>
    <name evidence="1" type="ORF">EVOR1521_LOCUS17223</name>
</gene>
<dbReference type="EMBL" id="CAUJNA010002246">
    <property type="protein sequence ID" value="CAJ1392023.1"/>
    <property type="molecule type" value="Genomic_DNA"/>
</dbReference>
<accession>A0AA36ISQ7</accession>
<name>A0AA36ISQ7_9DINO</name>
<dbReference type="AlphaFoldDB" id="A0AA36ISQ7"/>
<protein>
    <submittedName>
        <fullName evidence="1">Uncharacterized protein</fullName>
    </submittedName>
</protein>
<feature type="non-terminal residue" evidence="1">
    <location>
        <position position="579"/>
    </location>
</feature>
<dbReference type="Proteomes" id="UP001178507">
    <property type="component" value="Unassembled WGS sequence"/>
</dbReference>
<keyword evidence="2" id="KW-1185">Reference proteome</keyword>
<evidence type="ECO:0000313" key="2">
    <source>
        <dbReference type="Proteomes" id="UP001178507"/>
    </source>
</evidence>